<proteinExistence type="predicted"/>
<dbReference type="Gene3D" id="2.40.50.870">
    <property type="entry name" value="Protein of unknown function (DUF3299)"/>
    <property type="match status" value="1"/>
</dbReference>
<name>A0A1H1VAN8_9GAMM</name>
<dbReference type="Pfam" id="PF11736">
    <property type="entry name" value="DUF3299"/>
    <property type="match status" value="1"/>
</dbReference>
<evidence type="ECO:0000256" key="1">
    <source>
        <dbReference type="SAM" id="SignalP"/>
    </source>
</evidence>
<evidence type="ECO:0008006" key="4">
    <source>
        <dbReference type="Google" id="ProtNLM"/>
    </source>
</evidence>
<feature type="signal peptide" evidence="1">
    <location>
        <begin position="1"/>
        <end position="22"/>
    </location>
</feature>
<dbReference type="InterPro" id="IPR021727">
    <property type="entry name" value="DUF3299"/>
</dbReference>
<dbReference type="Proteomes" id="UP000243413">
    <property type="component" value="Chromosome I"/>
</dbReference>
<feature type="chain" id="PRO_5009263154" description="DUF3299 domain-containing protein" evidence="1">
    <location>
        <begin position="23"/>
        <end position="176"/>
    </location>
</feature>
<evidence type="ECO:0000313" key="2">
    <source>
        <dbReference type="EMBL" id="SDS81807.1"/>
    </source>
</evidence>
<reference evidence="3" key="1">
    <citation type="submission" date="2016-10" db="EMBL/GenBank/DDBJ databases">
        <authorList>
            <person name="Varghese N."/>
            <person name="Submissions S."/>
        </authorList>
    </citation>
    <scope>NUCLEOTIDE SEQUENCE [LARGE SCALE GENOMIC DNA]</scope>
    <source>
        <strain evidence="3">JCM 14963</strain>
    </source>
</reference>
<protein>
    <recommendedName>
        <fullName evidence="4">DUF3299 domain-containing protein</fullName>
    </recommendedName>
</protein>
<dbReference type="AlphaFoldDB" id="A0A1H1VAN8"/>
<accession>A0A1H1VAN8</accession>
<organism evidence="2 3">
    <name type="scientific">Halopseudomonas sabulinigri</name>
    <dbReference type="NCBI Taxonomy" id="472181"/>
    <lineage>
        <taxon>Bacteria</taxon>
        <taxon>Pseudomonadati</taxon>
        <taxon>Pseudomonadota</taxon>
        <taxon>Gammaproteobacteria</taxon>
        <taxon>Pseudomonadales</taxon>
        <taxon>Pseudomonadaceae</taxon>
        <taxon>Halopseudomonas</taxon>
    </lineage>
</organism>
<evidence type="ECO:0000313" key="3">
    <source>
        <dbReference type="Proteomes" id="UP000243413"/>
    </source>
</evidence>
<keyword evidence="1" id="KW-0732">Signal</keyword>
<dbReference type="EMBL" id="LT629763">
    <property type="protein sequence ID" value="SDS81807.1"/>
    <property type="molecule type" value="Genomic_DNA"/>
</dbReference>
<dbReference type="STRING" id="472181.SAMN05216271_2820"/>
<sequence length="176" mass="18942">MRALIPVFMLSALLLGSSAAQAARELSWEALIPPGSANQFGMPQPMHDLSQLADVLSEDATGNNSSVIEQQQPQAPTVPELDGQEVKLPGYIVPLTLSDDNRVTEFLLVPYFGACIHVPPPPSNQIVLVQSEDGVALDAAYIPIWVTGTLHVEQSDSELASAGYRLSASQIEIFEY</sequence>
<gene>
    <name evidence="2" type="ORF">SAMN05216271_2820</name>
</gene>